<sequence>MMKRYDGHNDGRCTDCRNSLSQRDCDAMCLGHYDRALDSIARGSFGRARLVYLRR</sequence>
<dbReference type="AlphaFoldDB" id="A0A7U5MPR1"/>
<gene>
    <name evidence="1" type="ORF">MYCOZU2_04924</name>
</gene>
<evidence type="ECO:0000313" key="1">
    <source>
        <dbReference type="EMBL" id="ASL17286.1"/>
    </source>
</evidence>
<dbReference type="Proteomes" id="UP000198286">
    <property type="component" value="Chromosome"/>
</dbReference>
<dbReference type="EMBL" id="CP015267">
    <property type="protein sequence ID" value="ASL17286.1"/>
    <property type="molecule type" value="Genomic_DNA"/>
</dbReference>
<name>A0A7U5MPR1_MYCIT</name>
<protein>
    <submittedName>
        <fullName evidence="1">Uncharacterized protein</fullName>
    </submittedName>
</protein>
<proteinExistence type="predicted"/>
<organism evidence="1 2">
    <name type="scientific">Mycobacterium intracellulare subsp. chimaera</name>
    <dbReference type="NCBI Taxonomy" id="222805"/>
    <lineage>
        <taxon>Bacteria</taxon>
        <taxon>Bacillati</taxon>
        <taxon>Actinomycetota</taxon>
        <taxon>Actinomycetes</taxon>
        <taxon>Mycobacteriales</taxon>
        <taxon>Mycobacteriaceae</taxon>
        <taxon>Mycobacterium</taxon>
        <taxon>Mycobacterium avium complex (MAC)</taxon>
    </lineage>
</organism>
<reference evidence="1 2" key="1">
    <citation type="journal article" date="2017" name="Lancet Infect. Dis.">
        <title>Global outbreak of severe Mycobacterium chimaera disease after cardiac surgery: a molecular epidemiological study.</title>
        <authorList>
            <person name="van Ingen J."/>
            <person name="Kohl T."/>
            <person name="Kranzer K."/>
            <person name="Hasse B."/>
            <person name="Keller P."/>
            <person name="Szafranska A."/>
            <person name="Hillemann D."/>
            <person name="Chand M."/>
            <person name="Schreiber P."/>
            <person name="Sommerstein R."/>
            <person name="Berger C."/>
            <person name="Genoni M."/>
            <person name="Ruegg C."/>
            <person name="Troillet N."/>
            <person name="Widmer A.F."/>
            <person name="Becker S.L."/>
            <person name="Herrmann M."/>
            <person name="Eckmanns T."/>
            <person name="Haller S."/>
            <person name="Hoeller C."/>
            <person name="Debast S.B."/>
            <person name="Wolfhagen M.J."/>
            <person name="Hopman J."/>
            <person name="Kluytmans J."/>
            <person name="Langelaar M."/>
            <person name="Notermans D.W."/>
            <person name="ten Oever J."/>
            <person name="van den Barselaar P."/>
            <person name="Vonk A.B.A."/>
            <person name="Vos M.C."/>
            <person name="Ahmed N."/>
            <person name="Brown T."/>
            <person name="Crook D."/>
            <person name="Lamagni T."/>
            <person name="Phin N."/>
            <person name="Smith E.G."/>
            <person name="Zambon M."/>
            <person name="Serr A."/>
            <person name="Goetting T."/>
            <person name="Ebner W."/>
            <person name="Thuermer A."/>
            <person name="Utpatel C."/>
            <person name="Sproer C."/>
            <person name="Bunk B."/>
            <person name="Nubel U."/>
            <person name="Bloemberg G."/>
            <person name="Bottger E."/>
            <person name="Niemann S."/>
            <person name="Wagner D."/>
            <person name="Sax H."/>
        </authorList>
    </citation>
    <scope>NUCLEOTIDE SEQUENCE [LARGE SCALE GENOMIC DNA]</scope>
    <source>
        <strain evidence="1 2">ZUERICH-2</strain>
    </source>
</reference>
<accession>A0A7U5MPR1</accession>
<evidence type="ECO:0000313" key="2">
    <source>
        <dbReference type="Proteomes" id="UP000198286"/>
    </source>
</evidence>